<evidence type="ECO:0000313" key="2">
    <source>
        <dbReference type="Proteomes" id="UP000077315"/>
    </source>
</evidence>
<accession>A0A163ERZ0</accession>
<dbReference type="OrthoDB" id="2210827at2759"/>
<dbReference type="Proteomes" id="UP000077315">
    <property type="component" value="Unassembled WGS sequence"/>
</dbReference>
<dbReference type="RefSeq" id="XP_018299200.1">
    <property type="nucleotide sequence ID" value="XM_018434469.1"/>
</dbReference>
<reference evidence="2" key="1">
    <citation type="submission" date="2015-06" db="EMBL/GenBank/DDBJ databases">
        <title>Expansion of signal transduction pathways in fungi by whole-genome duplication.</title>
        <authorList>
            <consortium name="DOE Joint Genome Institute"/>
            <person name="Corrochano L.M."/>
            <person name="Kuo A."/>
            <person name="Marcet-Houben M."/>
            <person name="Polaino S."/>
            <person name="Salamov A."/>
            <person name="Villalobos J.M."/>
            <person name="Alvarez M.I."/>
            <person name="Avalos J."/>
            <person name="Benito E.P."/>
            <person name="Benoit I."/>
            <person name="Burger G."/>
            <person name="Camino L.P."/>
            <person name="Canovas D."/>
            <person name="Cerda-Olmedo E."/>
            <person name="Cheng J.-F."/>
            <person name="Dominguez A."/>
            <person name="Elias M."/>
            <person name="Eslava A.P."/>
            <person name="Glaser F."/>
            <person name="Grimwood J."/>
            <person name="Gutierrez G."/>
            <person name="Heitman J."/>
            <person name="Henrissat B."/>
            <person name="Iturriaga E.A."/>
            <person name="Lang B.F."/>
            <person name="Lavin J.L."/>
            <person name="Lee S."/>
            <person name="Li W."/>
            <person name="Lindquist E."/>
            <person name="Lopez-Garcia S."/>
            <person name="Luque E.M."/>
            <person name="Marcos A.T."/>
            <person name="Martin J."/>
            <person name="McCluskey K."/>
            <person name="Medina H.R."/>
            <person name="Miralles-Duran A."/>
            <person name="Miyazaki A."/>
            <person name="Munoz-Torres E."/>
            <person name="Oguiza J.A."/>
            <person name="Ohm R."/>
            <person name="Olmedo M."/>
            <person name="Orejas M."/>
            <person name="Ortiz-Castellanos L."/>
            <person name="Pisabarro A.G."/>
            <person name="Rodriguez-Romero J."/>
            <person name="Ruiz-Herrera J."/>
            <person name="Ruiz-Vazquez R."/>
            <person name="Sanz C."/>
            <person name="Schackwitz W."/>
            <person name="Schmutz J."/>
            <person name="Shahriari M."/>
            <person name="Shelest E."/>
            <person name="Silva-Franco F."/>
            <person name="Soanes D."/>
            <person name="Syed K."/>
            <person name="Tagua V.G."/>
            <person name="Talbot N.J."/>
            <person name="Thon M."/>
            <person name="De vries R.P."/>
            <person name="Wiebenga A."/>
            <person name="Yadav J.S."/>
            <person name="Braun E.L."/>
            <person name="Baker S."/>
            <person name="Garre V."/>
            <person name="Horwitz B."/>
            <person name="Torres-Martinez S."/>
            <person name="Idnurm A."/>
            <person name="Herrera-Estrella A."/>
            <person name="Gabaldon T."/>
            <person name="Grigoriev I.V."/>
        </authorList>
    </citation>
    <scope>NUCLEOTIDE SEQUENCE [LARGE SCALE GENOMIC DNA]</scope>
    <source>
        <strain evidence="2">NRRL 1555(-)</strain>
    </source>
</reference>
<proteinExistence type="predicted"/>
<dbReference type="VEuPathDB" id="FungiDB:PHYBLDRAFT_161791"/>
<dbReference type="EMBL" id="KV440971">
    <property type="protein sequence ID" value="OAD81160.1"/>
    <property type="molecule type" value="Genomic_DNA"/>
</dbReference>
<organism evidence="1 2">
    <name type="scientific">Phycomyces blakesleeanus (strain ATCC 8743b / DSM 1359 / FGSC 10004 / NBRC 33097 / NRRL 1555)</name>
    <dbReference type="NCBI Taxonomy" id="763407"/>
    <lineage>
        <taxon>Eukaryota</taxon>
        <taxon>Fungi</taxon>
        <taxon>Fungi incertae sedis</taxon>
        <taxon>Mucoromycota</taxon>
        <taxon>Mucoromycotina</taxon>
        <taxon>Mucoromycetes</taxon>
        <taxon>Mucorales</taxon>
        <taxon>Phycomycetaceae</taxon>
        <taxon>Phycomyces</taxon>
    </lineage>
</organism>
<name>A0A163ERZ0_PHYB8</name>
<dbReference type="InParanoid" id="A0A163ERZ0"/>
<keyword evidence="2" id="KW-1185">Reference proteome</keyword>
<protein>
    <submittedName>
        <fullName evidence="1">Uncharacterized protein</fullName>
    </submittedName>
</protein>
<sequence>MAHLKKRATMAKKINRLTSSGDASIELEESIVSKLENIEIDKIAVLKLAYEDIKKEIFSYTRTDPFSQSVHVFNLCKFKSVECYLQYRISDAKIICYKIVCQKNQRPESQNVIEVKRYNNGEILPTKLDISGNISTTTIWKYLHKWGYVFRNSSKDIFYNGH</sequence>
<dbReference type="AlphaFoldDB" id="A0A163ERZ0"/>
<evidence type="ECO:0000313" key="1">
    <source>
        <dbReference type="EMBL" id="OAD81160.1"/>
    </source>
</evidence>
<dbReference type="GeneID" id="28995375"/>
<gene>
    <name evidence="1" type="ORF">PHYBLDRAFT_161791</name>
</gene>